<dbReference type="Gene3D" id="3.40.50.300">
    <property type="entry name" value="P-loop containing nucleotide triphosphate hydrolases"/>
    <property type="match status" value="1"/>
</dbReference>
<dbReference type="SUPFAM" id="SSF101908">
    <property type="entry name" value="Putative isomerase YbhE"/>
    <property type="match status" value="1"/>
</dbReference>
<feature type="compositionally biased region" description="Acidic residues" evidence="2">
    <location>
        <begin position="1330"/>
        <end position="1348"/>
    </location>
</feature>
<comment type="caution">
    <text evidence="3">The sequence shown here is derived from an EMBL/GenBank/DDBJ whole genome shotgun (WGS) entry which is preliminary data.</text>
</comment>
<dbReference type="InterPro" id="IPR001680">
    <property type="entry name" value="WD40_rpt"/>
</dbReference>
<dbReference type="FunFam" id="3.40.50.300:FF:004065">
    <property type="entry name" value="Actin cross-linking, putative"/>
    <property type="match status" value="1"/>
</dbReference>
<organism evidence="3 4">
    <name type="scientific">Cryptococcus neoformans Tu259-1</name>
    <dbReference type="NCBI Taxonomy" id="1230072"/>
    <lineage>
        <taxon>Eukaryota</taxon>
        <taxon>Fungi</taxon>
        <taxon>Dikarya</taxon>
        <taxon>Basidiomycota</taxon>
        <taxon>Agaricomycotina</taxon>
        <taxon>Tremellomycetes</taxon>
        <taxon>Tremellales</taxon>
        <taxon>Cryptococcaceae</taxon>
        <taxon>Cryptococcus</taxon>
        <taxon>Cryptococcus neoformans species complex</taxon>
    </lineage>
</organism>
<dbReference type="PANTHER" id="PTHR10856:SF20">
    <property type="entry name" value="CORONIN-7"/>
    <property type="match status" value="1"/>
</dbReference>
<protein>
    <submittedName>
        <fullName evidence="3">Actin cross-linking</fullName>
    </submittedName>
</protein>
<feature type="compositionally biased region" description="Low complexity" evidence="2">
    <location>
        <begin position="856"/>
        <end position="872"/>
    </location>
</feature>
<dbReference type="SUPFAM" id="SSF50978">
    <property type="entry name" value="WD40 repeat-like"/>
    <property type="match status" value="1"/>
</dbReference>
<dbReference type="InterPro" id="IPR015943">
    <property type="entry name" value="WD40/YVTN_repeat-like_dom_sf"/>
</dbReference>
<evidence type="ECO:0000256" key="1">
    <source>
        <dbReference type="ARBA" id="ARBA00009482"/>
    </source>
</evidence>
<evidence type="ECO:0000313" key="3">
    <source>
        <dbReference type="EMBL" id="OXG27738.1"/>
    </source>
</evidence>
<dbReference type="FunFam" id="2.130.10.10:FF:001403">
    <property type="entry name" value="Unplaced genomic scaffold supercont1.17, whole genome shotgun sequence"/>
    <property type="match status" value="1"/>
</dbReference>
<proteinExistence type="inferred from homology"/>
<dbReference type="SMART" id="SM01167">
    <property type="entry name" value="DUF1900"/>
    <property type="match status" value="2"/>
</dbReference>
<dbReference type="Pfam" id="PF16300">
    <property type="entry name" value="WD40_4"/>
    <property type="match status" value="2"/>
</dbReference>
<dbReference type="FunFam" id="2.130.10.10:FF:001012">
    <property type="entry name" value="Actin cross-linking, putative"/>
    <property type="match status" value="1"/>
</dbReference>
<gene>
    <name evidence="3" type="ORF">C361_01009</name>
</gene>
<dbReference type="OrthoDB" id="347435at2759"/>
<dbReference type="Proteomes" id="UP000199727">
    <property type="component" value="Unassembled WGS sequence"/>
</dbReference>
<feature type="region of interest" description="Disordered" evidence="2">
    <location>
        <begin position="809"/>
        <end position="835"/>
    </location>
</feature>
<feature type="compositionally biased region" description="Polar residues" evidence="2">
    <location>
        <begin position="432"/>
        <end position="481"/>
    </location>
</feature>
<dbReference type="EMBL" id="AMKT01000018">
    <property type="protein sequence ID" value="OXG27738.1"/>
    <property type="molecule type" value="Genomic_DNA"/>
</dbReference>
<evidence type="ECO:0000313" key="4">
    <source>
        <dbReference type="Proteomes" id="UP000199727"/>
    </source>
</evidence>
<dbReference type="Gene3D" id="2.130.10.10">
    <property type="entry name" value="YVTN repeat-like/Quinoprotein amine dehydrogenase"/>
    <property type="match status" value="2"/>
</dbReference>
<accession>A0A854QJ55</accession>
<dbReference type="InterPro" id="IPR015505">
    <property type="entry name" value="Coronin"/>
</dbReference>
<feature type="region of interest" description="Disordered" evidence="2">
    <location>
        <begin position="856"/>
        <end position="877"/>
    </location>
</feature>
<dbReference type="SMART" id="SM00320">
    <property type="entry name" value="WD40"/>
    <property type="match status" value="4"/>
</dbReference>
<feature type="compositionally biased region" description="Low complexity" evidence="2">
    <location>
        <begin position="817"/>
        <end position="832"/>
    </location>
</feature>
<evidence type="ECO:0000256" key="2">
    <source>
        <dbReference type="SAM" id="MobiDB-lite"/>
    </source>
</evidence>
<dbReference type="InterPro" id="IPR036322">
    <property type="entry name" value="WD40_repeat_dom_sf"/>
</dbReference>
<dbReference type="InterPro" id="IPR027417">
    <property type="entry name" value="P-loop_NTPase"/>
</dbReference>
<feature type="region of interest" description="Disordered" evidence="2">
    <location>
        <begin position="415"/>
        <end position="510"/>
    </location>
</feature>
<reference evidence="3 4" key="1">
    <citation type="submission" date="2017-06" db="EMBL/GenBank/DDBJ databases">
        <title>Global population genomics of the pathogenic fungus Cryptococcus neoformans var. grubii.</title>
        <authorList>
            <person name="Cuomo C."/>
            <person name="Litvintseva A."/>
            <person name="Chen Y."/>
            <person name="Young S."/>
            <person name="Zeng Q."/>
            <person name="Chapman S."/>
            <person name="Gujja S."/>
            <person name="Saif S."/>
            <person name="Birren B."/>
        </authorList>
    </citation>
    <scope>NUCLEOTIDE SEQUENCE [LARGE SCALE GENOMIC DNA]</scope>
    <source>
        <strain evidence="3 4">Tu259-1</strain>
    </source>
</reference>
<dbReference type="SUPFAM" id="SSF52540">
    <property type="entry name" value="P-loop containing nucleoside triphosphate hydrolases"/>
    <property type="match status" value="1"/>
</dbReference>
<dbReference type="Pfam" id="PF00400">
    <property type="entry name" value="WD40"/>
    <property type="match status" value="2"/>
</dbReference>
<sequence length="1348" mass="146226">MAFSRFGASKYRNAVPNIPHREEWYRSALPPASATSTTSSAVTTFSSEIKTNREWIVTVTQAGDLSYRLYHGDSISLKVGSGGGVGDWDLSRLEDGLLVIGGLDGAVSVYQLPSASATRDLSHVSTIPPSSSPVTNLALHPTTPNILLVSTTATPASIYDLSNPQSPAIILDAKEPKGMWSIAWKSDGRLIAGVGKSGTAYIWDPRSGKEPKISKLLPIQALKPARIRWVGEDIFLTSFSKTRNRQYSLLSGSSLSTTFTQNLDTNPGVLLPLVDEERKIIYVAGRGDMTLRQIELSGPQGYQETLHPLQFPLASASLAAIHPAKLDVMKAEISRILAPIVDKDGDSLLPVSIKVPRRQLIDFHEDLYPDLAGLVPEQTVSDWLKGEDKLPLSISLDPSRRGAWETQVENLLKERPAVSLPSKKPTDKLVSATVSEAQSSKPENVPLTPSASAIPSGAPTQETMPKPSSTAPAPSQMSSKKTPSDYEPAPINEIRPKSTASANLPSLLDDEDYSSTSYKVRIIADYLADQVTKHKSKGNKGPLMVGLQGPQGCGKTTLTTALVSYLKDGKRLTAAILSTDDLYKTHNGLKSVAQQHPDNALLVGRGPPGTHDIALAVETIKNVNSINDSPGSTVELPVFDKSLCGGEGDRSADKVVISGPLDVFILEGWSMGFSPLSESDLKQIYDQPKPASPLTSNTYFPNHPLSSLLTLNAYLADFSSSIYPSFTSFIQIEPKSYDYVFNWRLQQEHNMKAKNGGKGMSDEQVQKFVERYMPGYELWKDGIWSREAPWIGQGLKLKFGENRELLETGVPSSQAPATSASVQTNNSSVSTTEMAPKEIVQATSAKVSEPLTATSAVAAAQTQPQASAKPKATPSGAAPLTERFNPHWSRKFLAAKSPLIPTYDSLPSISSLHQDSQILRVTPHVAFFPIQGTGGRLCVHPLKKKGRVAVGGEGYLTTGVGIVDFDAELGDEKRVAVAGEDGAVRVWKIDEDGVQGVGPQPGQVLHGKNIDKFSQILFHPMARDLLVGVTNDYGQAHIRFWDLSKGEEVKVVDVPAPSVYRLAFSPAGDKVAVGTKDGRLVVFDPRNPEVVSSGKAHDSPRSFQISWIDDNHIVSVGFSRGSQRKILLYRLPSSAGGGITTVSSVTIDVSPSVLFPVYDPDTSILYVWGKGERVIQAYEVHPENDREPIAKLPGFTGDSPQIATMFLPKRMVDMKKVEVAKALRLTAKTLEEVGFTIPRNKPDFFQDDIYVPTKNIETPSLTASEWLDGKDVAQEIIDLKPEGMTPLSLAPKTDTTARKKFVPAKNVMSEEEKKKKEMDALFAKAKMDESSSDEEETTTGLDPPDDDW</sequence>
<comment type="similarity">
    <text evidence="1">Belongs to the WD repeat coronin family.</text>
</comment>
<name>A0A854QJ55_CRYNE</name>
<feature type="region of interest" description="Disordered" evidence="2">
    <location>
        <begin position="1323"/>
        <end position="1348"/>
    </location>
</feature>
<dbReference type="PANTHER" id="PTHR10856">
    <property type="entry name" value="CORONIN"/>
    <property type="match status" value="1"/>
</dbReference>